<evidence type="ECO:0000256" key="1">
    <source>
        <dbReference type="ARBA" id="ARBA00005466"/>
    </source>
</evidence>
<comment type="similarity">
    <text evidence="1">Belongs to the oxygen-dependent FAD-linked oxidoreductase family.</text>
</comment>
<comment type="caution">
    <text evidence="6">The sequence shown here is derived from an EMBL/GenBank/DDBJ whole genome shotgun (WGS) entry which is preliminary data.</text>
</comment>
<dbReference type="Gene3D" id="3.30.465.10">
    <property type="match status" value="1"/>
</dbReference>
<reference evidence="6 7" key="1">
    <citation type="submission" date="2021-02" db="EMBL/GenBank/DDBJ databases">
        <title>Genome assembly of Pseudopithomyces chartarum.</title>
        <authorList>
            <person name="Jauregui R."/>
            <person name="Singh J."/>
            <person name="Voisey C."/>
        </authorList>
    </citation>
    <scope>NUCLEOTIDE SEQUENCE [LARGE SCALE GENOMIC DNA]</scope>
    <source>
        <strain evidence="6 7">AGR01</strain>
    </source>
</reference>
<dbReference type="GO" id="GO:0016491">
    <property type="term" value="F:oxidoreductase activity"/>
    <property type="evidence" value="ECO:0007669"/>
    <property type="project" value="UniProtKB-KW"/>
</dbReference>
<feature type="domain" description="FAD-binding PCMH-type" evidence="5">
    <location>
        <begin position="41"/>
        <end position="212"/>
    </location>
</feature>
<dbReference type="AlphaFoldDB" id="A0AAN6RIC1"/>
<keyword evidence="2" id="KW-0285">Flavoprotein</keyword>
<keyword evidence="3" id="KW-0274">FAD</keyword>
<name>A0AAN6RIC1_9PLEO</name>
<dbReference type="PROSITE" id="PS51387">
    <property type="entry name" value="FAD_PCMH"/>
    <property type="match status" value="1"/>
</dbReference>
<evidence type="ECO:0000259" key="5">
    <source>
        <dbReference type="PROSITE" id="PS51387"/>
    </source>
</evidence>
<dbReference type="InterPro" id="IPR006094">
    <property type="entry name" value="Oxid_FAD_bind_N"/>
</dbReference>
<keyword evidence="4" id="KW-0560">Oxidoreductase</keyword>
<keyword evidence="7" id="KW-1185">Reference proteome</keyword>
<evidence type="ECO:0000313" key="7">
    <source>
        <dbReference type="Proteomes" id="UP001280581"/>
    </source>
</evidence>
<evidence type="ECO:0000313" key="6">
    <source>
        <dbReference type="EMBL" id="KAK3214355.1"/>
    </source>
</evidence>
<evidence type="ECO:0000256" key="4">
    <source>
        <dbReference type="ARBA" id="ARBA00023002"/>
    </source>
</evidence>
<dbReference type="InterPro" id="IPR016169">
    <property type="entry name" value="FAD-bd_PCMH_sub2"/>
</dbReference>
<dbReference type="InterPro" id="IPR050416">
    <property type="entry name" value="FAD-linked_Oxidoreductase"/>
</dbReference>
<proteinExistence type="inferred from homology"/>
<dbReference type="PANTHER" id="PTHR42973">
    <property type="entry name" value="BINDING OXIDOREDUCTASE, PUTATIVE (AFU_ORTHOLOGUE AFUA_1G17690)-RELATED"/>
    <property type="match status" value="1"/>
</dbReference>
<dbReference type="Pfam" id="PF01565">
    <property type="entry name" value="FAD_binding_4"/>
    <property type="match status" value="1"/>
</dbReference>
<dbReference type="PANTHER" id="PTHR42973:SF22">
    <property type="entry name" value="FAD-BINDING PCMH-TYPE DOMAIN-CONTAINING PROTEIN-RELATED"/>
    <property type="match status" value="1"/>
</dbReference>
<gene>
    <name evidence="6" type="ORF">GRF29_28g2896865</name>
</gene>
<dbReference type="InterPro" id="IPR036318">
    <property type="entry name" value="FAD-bd_PCMH-like_sf"/>
</dbReference>
<dbReference type="EMBL" id="WVTA01000004">
    <property type="protein sequence ID" value="KAK3214355.1"/>
    <property type="molecule type" value="Genomic_DNA"/>
</dbReference>
<dbReference type="SUPFAM" id="SSF56176">
    <property type="entry name" value="FAD-binding/transporter-associated domain-like"/>
    <property type="match status" value="1"/>
</dbReference>
<evidence type="ECO:0000256" key="2">
    <source>
        <dbReference type="ARBA" id="ARBA00022630"/>
    </source>
</evidence>
<protein>
    <recommendedName>
        <fullName evidence="5">FAD-binding PCMH-type domain-containing protein</fullName>
    </recommendedName>
</protein>
<dbReference type="InterPro" id="IPR016166">
    <property type="entry name" value="FAD-bd_PCMH"/>
</dbReference>
<dbReference type="GO" id="GO:0071949">
    <property type="term" value="F:FAD binding"/>
    <property type="evidence" value="ECO:0007669"/>
    <property type="project" value="InterPro"/>
</dbReference>
<sequence>MTSQLSSCCSLLTAIPQLHIAYPNTTSYAATRDAYWSFQEASLAPACIVKPTTSQDVSAIVSSLTASSCPFAIKSRGHAPGAGFANIADGVTIDLTSLASIKTNKDASVAQLGPGARWIDVYSYLGTINKVVAGGRNADVGVGGLILGGGISFFSPQLGFSCDSVVNFEIVLASGAIVNANAKTNPSLFRALKGGGNNFGVVTRVDMRTLPLPEGKVLGGFIVQDIQDREDVFNAFAEIATAKNYDVHASVSMTISYDSGKGTWMLASAPVYTKQEAAPKVYKKLFAIPNLSSSVKISKIPELVNLPKDPQVNWALQGRTYGANAKLISRIFDIANETFSGFHIPGSLQWTLAFAPLPTVLVARGANQNVMGTLPDQGNAVLLYIMASWSDSASSSLVNSKAKEVLDKINAVAKRMGLMHKYVYANFAGIDQKPYVSYGAKNHAFLRQVAKQYDPRGVFQKLVPGGFKLDV</sequence>
<evidence type="ECO:0000256" key="3">
    <source>
        <dbReference type="ARBA" id="ARBA00022827"/>
    </source>
</evidence>
<dbReference type="Proteomes" id="UP001280581">
    <property type="component" value="Unassembled WGS sequence"/>
</dbReference>
<accession>A0AAN6RIC1</accession>
<organism evidence="6 7">
    <name type="scientific">Pseudopithomyces chartarum</name>
    <dbReference type="NCBI Taxonomy" id="1892770"/>
    <lineage>
        <taxon>Eukaryota</taxon>
        <taxon>Fungi</taxon>
        <taxon>Dikarya</taxon>
        <taxon>Ascomycota</taxon>
        <taxon>Pezizomycotina</taxon>
        <taxon>Dothideomycetes</taxon>
        <taxon>Pleosporomycetidae</taxon>
        <taxon>Pleosporales</taxon>
        <taxon>Massarineae</taxon>
        <taxon>Didymosphaeriaceae</taxon>
        <taxon>Pseudopithomyces</taxon>
    </lineage>
</organism>